<evidence type="ECO:0000313" key="1">
    <source>
        <dbReference type="EMBL" id="KAK1865799.1"/>
    </source>
</evidence>
<accession>A0ACC3C6N7</accession>
<reference evidence="1" key="1">
    <citation type="submission" date="2019-11" db="EMBL/GenBank/DDBJ databases">
        <title>Nori genome reveals adaptations in red seaweeds to the harsh intertidal environment.</title>
        <authorList>
            <person name="Wang D."/>
            <person name="Mao Y."/>
        </authorList>
    </citation>
    <scope>NUCLEOTIDE SEQUENCE</scope>
    <source>
        <tissue evidence="1">Gametophyte</tissue>
    </source>
</reference>
<sequence length="114" mass="10926">MTRWRWGVAVAVGGGGGGGGAGWGGGRLPGGRPASGTGLMTQATAATAGTAAGGNGWLARQRRLAEGASVRPPLLSCAIAAAGAVPAPERPPRGVAAGRPVVRRGATATHSGPL</sequence>
<name>A0ACC3C6N7_PYRYE</name>
<dbReference type="Proteomes" id="UP000798662">
    <property type="component" value="Chromosome 2"/>
</dbReference>
<evidence type="ECO:0000313" key="2">
    <source>
        <dbReference type="Proteomes" id="UP000798662"/>
    </source>
</evidence>
<keyword evidence="2" id="KW-1185">Reference proteome</keyword>
<comment type="caution">
    <text evidence="1">The sequence shown here is derived from an EMBL/GenBank/DDBJ whole genome shotgun (WGS) entry which is preliminary data.</text>
</comment>
<protein>
    <submittedName>
        <fullName evidence="1">Uncharacterized protein</fullName>
    </submittedName>
</protein>
<gene>
    <name evidence="1" type="ORF">I4F81_008322</name>
</gene>
<proteinExistence type="predicted"/>
<dbReference type="EMBL" id="CM020619">
    <property type="protein sequence ID" value="KAK1865799.1"/>
    <property type="molecule type" value="Genomic_DNA"/>
</dbReference>
<organism evidence="1 2">
    <name type="scientific">Pyropia yezoensis</name>
    <name type="common">Susabi-nori</name>
    <name type="synonym">Porphyra yezoensis</name>
    <dbReference type="NCBI Taxonomy" id="2788"/>
    <lineage>
        <taxon>Eukaryota</taxon>
        <taxon>Rhodophyta</taxon>
        <taxon>Bangiophyceae</taxon>
        <taxon>Bangiales</taxon>
        <taxon>Bangiaceae</taxon>
        <taxon>Pyropia</taxon>
    </lineage>
</organism>